<dbReference type="EMBL" id="JACCFM010000001">
    <property type="protein sequence ID" value="NYJ19351.1"/>
    <property type="molecule type" value="Genomic_DNA"/>
</dbReference>
<evidence type="ECO:0000313" key="8">
    <source>
        <dbReference type="EMBL" id="NYJ19351.1"/>
    </source>
</evidence>
<evidence type="ECO:0000256" key="5">
    <source>
        <dbReference type="ARBA" id="ARBA00023136"/>
    </source>
</evidence>
<feature type="transmembrane region" description="Helical" evidence="6">
    <location>
        <begin position="217"/>
        <end position="236"/>
    </location>
</feature>
<evidence type="ECO:0000256" key="6">
    <source>
        <dbReference type="RuleBase" id="RU363076"/>
    </source>
</evidence>
<gene>
    <name evidence="8" type="ORF">HNR05_001142</name>
</gene>
<dbReference type="InterPro" id="IPR045214">
    <property type="entry name" value="Surf1/Surf4"/>
</dbReference>
<evidence type="ECO:0000256" key="2">
    <source>
        <dbReference type="ARBA" id="ARBA00007165"/>
    </source>
</evidence>
<dbReference type="CDD" id="cd06662">
    <property type="entry name" value="SURF1"/>
    <property type="match status" value="1"/>
</dbReference>
<dbReference type="RefSeq" id="WP_179578129.1">
    <property type="nucleotide sequence ID" value="NZ_JACCFM010000001.1"/>
</dbReference>
<feature type="transmembrane region" description="Helical" evidence="6">
    <location>
        <begin position="12"/>
        <end position="32"/>
    </location>
</feature>
<evidence type="ECO:0000256" key="4">
    <source>
        <dbReference type="ARBA" id="ARBA00022989"/>
    </source>
</evidence>
<evidence type="ECO:0000256" key="7">
    <source>
        <dbReference type="SAM" id="MobiDB-lite"/>
    </source>
</evidence>
<evidence type="ECO:0000256" key="1">
    <source>
        <dbReference type="ARBA" id="ARBA00004370"/>
    </source>
</evidence>
<protein>
    <recommendedName>
        <fullName evidence="6">SURF1-like protein</fullName>
    </recommendedName>
</protein>
<comment type="caution">
    <text evidence="8">The sequence shown here is derived from an EMBL/GenBank/DDBJ whole genome shotgun (WGS) entry which is preliminary data.</text>
</comment>
<reference evidence="8 9" key="1">
    <citation type="submission" date="2020-07" db="EMBL/GenBank/DDBJ databases">
        <title>Sequencing the genomes of 1000 actinobacteria strains.</title>
        <authorList>
            <person name="Klenk H.-P."/>
        </authorList>
    </citation>
    <scope>NUCLEOTIDE SEQUENCE [LARGE SCALE GENOMIC DNA]</scope>
    <source>
        <strain evidence="8 9">LI1</strain>
    </source>
</reference>
<name>A0A7Z0EDC0_9MICO</name>
<proteinExistence type="inferred from homology"/>
<feature type="compositionally biased region" description="Basic residues" evidence="7">
    <location>
        <begin position="254"/>
        <end position="264"/>
    </location>
</feature>
<keyword evidence="3 6" id="KW-0812">Transmembrane</keyword>
<dbReference type="GO" id="GO:0005886">
    <property type="term" value="C:plasma membrane"/>
    <property type="evidence" value="ECO:0007669"/>
    <property type="project" value="UniProtKB-SubCell"/>
</dbReference>
<comment type="subcellular location">
    <subcellularLocation>
        <location evidence="6">Cell membrane</location>
        <topology evidence="6">Multi-pass membrane protein</topology>
    </subcellularLocation>
    <subcellularLocation>
        <location evidence="1">Membrane</location>
    </subcellularLocation>
</comment>
<dbReference type="PANTHER" id="PTHR23427:SF2">
    <property type="entry name" value="SURFEIT LOCUS PROTEIN 1"/>
    <property type="match status" value="1"/>
</dbReference>
<dbReference type="PROSITE" id="PS51257">
    <property type="entry name" value="PROKAR_LIPOPROTEIN"/>
    <property type="match status" value="1"/>
</dbReference>
<dbReference type="InterPro" id="IPR002994">
    <property type="entry name" value="Surf1/Shy1"/>
</dbReference>
<feature type="region of interest" description="Disordered" evidence="7">
    <location>
        <begin position="242"/>
        <end position="280"/>
    </location>
</feature>
<dbReference type="Proteomes" id="UP000537260">
    <property type="component" value="Unassembled WGS sequence"/>
</dbReference>
<comment type="similarity">
    <text evidence="2 6">Belongs to the SURF1 family.</text>
</comment>
<dbReference type="PANTHER" id="PTHR23427">
    <property type="entry name" value="SURFEIT LOCUS PROTEIN"/>
    <property type="match status" value="1"/>
</dbReference>
<keyword evidence="9" id="KW-1185">Reference proteome</keyword>
<evidence type="ECO:0000313" key="9">
    <source>
        <dbReference type="Proteomes" id="UP000537260"/>
    </source>
</evidence>
<sequence length="280" mass="30478">MRGWRFAVSKRWAGYLAVAMLFAAACAGLGMWQVARRDQALAEIAKVTNNFDAAPIPVAEALPSLDAFTASQKWLPVQLTGTYLIDDEMLVRNRPLNITPGFEVLTPLLLSDGTVFIVDRGWVPTGDKQDAPDIVPAAPTGTVTVVARLKASEPTLIGRTASGNQVATINLTEIEKRLGTPTYTGAYGLMASEDPASATRPVAVVRPPADEGPHLSYAFQWFVFGVLAFIGLGWAVRQEYRDVNSEDPEEQKRAAQRARRKAAKPRSDAEVEDALLDSRR</sequence>
<keyword evidence="6" id="KW-1003">Cell membrane</keyword>
<evidence type="ECO:0000256" key="3">
    <source>
        <dbReference type="ARBA" id="ARBA00022692"/>
    </source>
</evidence>
<dbReference type="AlphaFoldDB" id="A0A7Z0EDC0"/>
<feature type="compositionally biased region" description="Acidic residues" evidence="7">
    <location>
        <begin position="270"/>
        <end position="280"/>
    </location>
</feature>
<accession>A0A7Z0EDC0</accession>
<dbReference type="Pfam" id="PF02104">
    <property type="entry name" value="SURF1"/>
    <property type="match status" value="1"/>
</dbReference>
<organism evidence="8 9">
    <name type="scientific">Glaciibacter psychrotolerans</name>
    <dbReference type="NCBI Taxonomy" id="670054"/>
    <lineage>
        <taxon>Bacteria</taxon>
        <taxon>Bacillati</taxon>
        <taxon>Actinomycetota</taxon>
        <taxon>Actinomycetes</taxon>
        <taxon>Micrococcales</taxon>
        <taxon>Microbacteriaceae</taxon>
        <taxon>Glaciibacter</taxon>
    </lineage>
</organism>
<dbReference type="PROSITE" id="PS50895">
    <property type="entry name" value="SURF1"/>
    <property type="match status" value="1"/>
</dbReference>
<keyword evidence="5 6" id="KW-0472">Membrane</keyword>
<keyword evidence="4 6" id="KW-1133">Transmembrane helix</keyword>